<reference evidence="1" key="2">
    <citation type="submission" date="2021-10" db="EMBL/GenBank/DDBJ databases">
        <authorList>
            <person name="Piombo E."/>
        </authorList>
    </citation>
    <scope>NUCLEOTIDE SEQUENCE</scope>
</reference>
<evidence type="ECO:0000313" key="1">
    <source>
        <dbReference type="EMBL" id="CAG9950233.1"/>
    </source>
</evidence>
<reference evidence="1" key="1">
    <citation type="submission" date="2020-04" db="EMBL/GenBank/DDBJ databases">
        <authorList>
            <person name="Broberg M."/>
        </authorList>
    </citation>
    <scope>NUCLEOTIDE SEQUENCE</scope>
</reference>
<organism evidence="1 2">
    <name type="scientific">Clonostachys rosea f. rosea IK726</name>
    <dbReference type="NCBI Taxonomy" id="1349383"/>
    <lineage>
        <taxon>Eukaryota</taxon>
        <taxon>Fungi</taxon>
        <taxon>Dikarya</taxon>
        <taxon>Ascomycota</taxon>
        <taxon>Pezizomycotina</taxon>
        <taxon>Sordariomycetes</taxon>
        <taxon>Hypocreomycetidae</taxon>
        <taxon>Hypocreales</taxon>
        <taxon>Bionectriaceae</taxon>
        <taxon>Clonostachys</taxon>
    </lineage>
</organism>
<protein>
    <submittedName>
        <fullName evidence="1">Uncharacterized protein</fullName>
    </submittedName>
</protein>
<dbReference type="Proteomes" id="UP000836387">
    <property type="component" value="Unassembled WGS sequence"/>
</dbReference>
<dbReference type="EMBL" id="CADEHS020000159">
    <property type="protein sequence ID" value="CAG9950233.1"/>
    <property type="molecule type" value="Genomic_DNA"/>
</dbReference>
<proteinExistence type="predicted"/>
<accession>A0ACA9UAB6</accession>
<sequence length="363" mass="39713">MAERSRDLRLELLEDVVEQMTTILIDFCDEVLKNNVAAKDPDLLACLQRSSARVIALAKTVHPEETVETTVTLQVPSSHSPGTGHSIESGVQDTSECRDERCRSEHADDKAPVSSNENPPATSMMDGIASPGWSVCLAEMIQSDNPDGYNCDTNGRSNLDLRATQLLPPRIQSPPRVVPFPLRLVKTTIGQAYLFLRGDLYVSSEDIDRSFGNTLRLRTREQLISRMHWLLGRSINDLSEAAGMTGAHTQLGSSETPPSGLGTSSNVATAWDLDTDGILKWPYSEMQADAFLTAFGVYRELGHLGARMLDPDTMEISITGVGLSTSHHSSEGGLSGTNPYNGNYRNDDPTYLTQEVQCILDMN</sequence>
<comment type="caution">
    <text evidence="1">The sequence shown here is derived from an EMBL/GenBank/DDBJ whole genome shotgun (WGS) entry which is preliminary data.</text>
</comment>
<evidence type="ECO:0000313" key="2">
    <source>
        <dbReference type="Proteomes" id="UP000836387"/>
    </source>
</evidence>
<gene>
    <name evidence="1" type="ORF">CRV2_00017866</name>
</gene>
<name>A0ACA9UAB6_BIOOC</name>
<keyword evidence="2" id="KW-1185">Reference proteome</keyword>